<dbReference type="InterPro" id="IPR016087">
    <property type="entry name" value="Chalcone_isomerase"/>
</dbReference>
<dbReference type="OrthoDB" id="8527419at2"/>
<name>A0A411PEU5_9GAMM</name>
<keyword evidence="4" id="KW-1185">Reference proteome</keyword>
<evidence type="ECO:0000313" key="3">
    <source>
        <dbReference type="EMBL" id="QBF82107.1"/>
    </source>
</evidence>
<feature type="region of interest" description="Disordered" evidence="1">
    <location>
        <begin position="225"/>
        <end position="263"/>
    </location>
</feature>
<dbReference type="EMBL" id="CP036200">
    <property type="protein sequence ID" value="QBF82107.1"/>
    <property type="molecule type" value="Genomic_DNA"/>
</dbReference>
<dbReference type="KEGG" id="smai:EXU30_04840"/>
<evidence type="ECO:0000259" key="2">
    <source>
        <dbReference type="Pfam" id="PF16036"/>
    </source>
</evidence>
<accession>A0A411PEU5</accession>
<feature type="domain" description="Chalcone isomerase" evidence="2">
    <location>
        <begin position="49"/>
        <end position="194"/>
    </location>
</feature>
<reference evidence="3 4" key="1">
    <citation type="submission" date="2019-02" db="EMBL/GenBank/DDBJ databases">
        <title>Shewanella sp. D4-2 isolated from Dokdo Island.</title>
        <authorList>
            <person name="Baek K."/>
        </authorList>
    </citation>
    <scope>NUCLEOTIDE SEQUENCE [LARGE SCALE GENOMIC DNA]</scope>
    <source>
        <strain evidence="3 4">D4-2</strain>
    </source>
</reference>
<protein>
    <recommendedName>
        <fullName evidence="2">Chalcone isomerase domain-containing protein</fullName>
    </recommendedName>
</protein>
<organism evidence="3 4">
    <name type="scientific">Shewanella maritima</name>
    <dbReference type="NCBI Taxonomy" id="2520507"/>
    <lineage>
        <taxon>Bacteria</taxon>
        <taxon>Pseudomonadati</taxon>
        <taxon>Pseudomonadota</taxon>
        <taxon>Gammaproteobacteria</taxon>
        <taxon>Alteromonadales</taxon>
        <taxon>Shewanellaceae</taxon>
        <taxon>Shewanella</taxon>
    </lineage>
</organism>
<evidence type="ECO:0000313" key="4">
    <source>
        <dbReference type="Proteomes" id="UP000291106"/>
    </source>
</evidence>
<dbReference type="Pfam" id="PF16036">
    <property type="entry name" value="Chalcone_3"/>
    <property type="match status" value="1"/>
</dbReference>
<evidence type="ECO:0000256" key="1">
    <source>
        <dbReference type="SAM" id="MobiDB-lite"/>
    </source>
</evidence>
<proteinExistence type="predicted"/>
<dbReference type="RefSeq" id="WP_130598080.1">
    <property type="nucleotide sequence ID" value="NZ_CP036200.1"/>
</dbReference>
<sequence>MTNLLPNKSNLLPTKSNLSTPALAGLLMISSLVSSGLVAKNLAAQPLPNNVSFEEFKLVGEGEMSFMWFDVYRAKLLTEDGRYFSKQQPLILDIEYYRDIEADDLIEATVDQWQHLGMAQSLIDEFAPSLKHAWPDVKQGDRLTFKVNTNGEGAFWYNDEHVHTVSTPYFSQAFVSIWLSENTSEPGLRQALLGDSFDLPLESIDSEASVDSSITYAQELPSDTLNADSATASNTPLNSLSNAQPNSHPQKVSQLNPVGANDE</sequence>
<dbReference type="AlphaFoldDB" id="A0A411PEU5"/>
<dbReference type="Proteomes" id="UP000291106">
    <property type="component" value="Chromosome"/>
</dbReference>
<gene>
    <name evidence="3" type="ORF">EXU30_04840</name>
</gene>
<feature type="compositionally biased region" description="Polar residues" evidence="1">
    <location>
        <begin position="225"/>
        <end position="256"/>
    </location>
</feature>